<gene>
    <name evidence="3" type="ORF">CDCA_CDCA02G0592</name>
</gene>
<accession>A0AAV9IQC3</accession>
<reference evidence="3 4" key="1">
    <citation type="submission" date="2022-07" db="EMBL/GenBank/DDBJ databases">
        <title>Genome-wide signatures of adaptation to extreme environments.</title>
        <authorList>
            <person name="Cho C.H."/>
            <person name="Yoon H.S."/>
        </authorList>
    </citation>
    <scope>NUCLEOTIDE SEQUENCE [LARGE SCALE GENOMIC DNA]</scope>
    <source>
        <strain evidence="3 4">DBV 063 E5</strain>
    </source>
</reference>
<dbReference type="EMBL" id="JANCYW010000002">
    <property type="protein sequence ID" value="KAK4534567.1"/>
    <property type="molecule type" value="Genomic_DNA"/>
</dbReference>
<name>A0AAV9IQC3_CYACA</name>
<dbReference type="InterPro" id="IPR006568">
    <property type="entry name" value="PSP_pro-rich"/>
</dbReference>
<sequence>MQRWREASTPEGGKDEIERAFQRWAAPSSPVSPAETQRAADRAIEERLAVGTAPPAADATSAHGHLPTSSFSSPSPSRKARKLARPSVLQLKLHTRYPSLVEPWDAAAPDWPTLLQLKGTRHTVPVPPHWRYKRKYLANKRGLPDHSLAHLHQVVERLKQSLAAGEAVATRRAASYRLREHGDVYQELDEYDPLRGCHHQPGVLSDALRQALGMPVGVHAAVAPPWLPMFARFGRPPAYPYMERAAAVARASRTAPMFPHWGAWSQP</sequence>
<protein>
    <recommendedName>
        <fullName evidence="2">PSP proline-rich domain-containing protein</fullName>
    </recommendedName>
</protein>
<feature type="region of interest" description="Disordered" evidence="1">
    <location>
        <begin position="1"/>
        <end position="84"/>
    </location>
</feature>
<dbReference type="AlphaFoldDB" id="A0AAV9IQC3"/>
<keyword evidence="4" id="KW-1185">Reference proteome</keyword>
<feature type="compositionally biased region" description="Basic and acidic residues" evidence="1">
    <location>
        <begin position="38"/>
        <end position="48"/>
    </location>
</feature>
<feature type="compositionally biased region" description="Low complexity" evidence="1">
    <location>
        <begin position="67"/>
        <end position="77"/>
    </location>
</feature>
<dbReference type="SMART" id="SM00581">
    <property type="entry name" value="PSP"/>
    <property type="match status" value="1"/>
</dbReference>
<evidence type="ECO:0000259" key="2">
    <source>
        <dbReference type="SMART" id="SM00581"/>
    </source>
</evidence>
<evidence type="ECO:0000256" key="1">
    <source>
        <dbReference type="SAM" id="MobiDB-lite"/>
    </source>
</evidence>
<organism evidence="3 4">
    <name type="scientific">Cyanidium caldarium</name>
    <name type="common">Red alga</name>
    <dbReference type="NCBI Taxonomy" id="2771"/>
    <lineage>
        <taxon>Eukaryota</taxon>
        <taxon>Rhodophyta</taxon>
        <taxon>Bangiophyceae</taxon>
        <taxon>Cyanidiales</taxon>
        <taxon>Cyanidiaceae</taxon>
        <taxon>Cyanidium</taxon>
    </lineage>
</organism>
<dbReference type="Proteomes" id="UP001301350">
    <property type="component" value="Unassembled WGS sequence"/>
</dbReference>
<dbReference type="PANTHER" id="PTHR12785">
    <property type="entry name" value="SPLICING FACTOR 3B"/>
    <property type="match status" value="1"/>
</dbReference>
<proteinExistence type="predicted"/>
<feature type="compositionally biased region" description="Basic and acidic residues" evidence="1">
    <location>
        <begin position="1"/>
        <end position="21"/>
    </location>
</feature>
<evidence type="ECO:0000313" key="4">
    <source>
        <dbReference type="Proteomes" id="UP001301350"/>
    </source>
</evidence>
<dbReference type="PANTHER" id="PTHR12785:SF6">
    <property type="entry name" value="SPLICING FACTOR 3B SUBUNIT 2"/>
    <property type="match status" value="1"/>
</dbReference>
<comment type="caution">
    <text evidence="3">The sequence shown here is derived from an EMBL/GenBank/DDBJ whole genome shotgun (WGS) entry which is preliminary data.</text>
</comment>
<feature type="domain" description="PSP proline-rich" evidence="2">
    <location>
        <begin position="196"/>
        <end position="250"/>
    </location>
</feature>
<dbReference type="InterPro" id="IPR052584">
    <property type="entry name" value="U2_snRNP_Complex_Component"/>
</dbReference>
<dbReference type="InterPro" id="IPR007180">
    <property type="entry name" value="DUF382"/>
</dbReference>
<evidence type="ECO:0000313" key="3">
    <source>
        <dbReference type="EMBL" id="KAK4534567.1"/>
    </source>
</evidence>
<dbReference type="Pfam" id="PF04037">
    <property type="entry name" value="DUF382"/>
    <property type="match status" value="1"/>
</dbReference>
<dbReference type="Pfam" id="PF04046">
    <property type="entry name" value="PSP"/>
    <property type="match status" value="1"/>
</dbReference>
<dbReference type="GO" id="GO:0005634">
    <property type="term" value="C:nucleus"/>
    <property type="evidence" value="ECO:0007669"/>
    <property type="project" value="InterPro"/>
</dbReference>